<dbReference type="Proteomes" id="UP000006790">
    <property type="component" value="Chromosome 4"/>
</dbReference>
<comment type="subunit">
    <text evidence="13">Subunit of dynactin, a multiprotein complex part of a tripartite complex with dynein and a adapter, such as BICDL1, BICD2 or HOOK3. The dynactin complex is built around ACTR1A/ACTB filament and consists of an actin-related filament composed of a shoulder domain, a pointed end and a barbed end. Its length is defined by its flexible shoulder domain. The soulder is composed of 2 DCTN1 subunits, 4 DCTN2 and 2 DCTN3. The 4 DCNT2 (via N-terminus) bind the ACTR1A filament and act as molecular rulers to determine the length. The pointed end is important for binding dynein-dynactin cargo adapters. Consists of 4 subunits: ACTR10, DCNT4, DCTN5 and DCTN6. The barbed end is composed of a CAPZA1:CAPZB heterodimers, which binds ACTR1A/ACTB filament and dynactin and stabilizes dynactin. Interacts with ATP7B, but not ATP7A, in a copper-dependent manner. Interacts with ANK2; this interaction is required for localization at costameres. Interacts with N4BP2L1.</text>
</comment>
<comment type="subcellular location">
    <subcellularLocation>
        <location evidence="1">Cytoplasm</location>
        <location evidence="1">Cytoskeleton</location>
        <location evidence="1">Microtubule organizing center</location>
        <location evidence="1">Centrosome</location>
    </subcellularLocation>
    <subcellularLocation>
        <location evidence="2">Cytoplasm</location>
        <location evidence="2">Cytoskeleton</location>
        <location evidence="2">Stress fiber</location>
    </subcellularLocation>
    <subcellularLocation>
        <location evidence="3">Cytoplasm</location>
        <location evidence="3">Myofibril</location>
    </subcellularLocation>
</comment>
<keyword evidence="8" id="KW-0007">Acetylation</keyword>
<dbReference type="RefSeq" id="XP_003646373.1">
    <property type="nucleotide sequence ID" value="XM_003646325.1"/>
</dbReference>
<keyword evidence="4" id="KW-0963">Cytoplasm</keyword>
<dbReference type="OrthoDB" id="283815at2759"/>
<accession>G8JU53</accession>
<evidence type="ECO:0000256" key="5">
    <source>
        <dbReference type="ARBA" id="ARBA00022499"/>
    </source>
</evidence>
<dbReference type="GO" id="GO:0005869">
    <property type="term" value="C:dynactin complex"/>
    <property type="evidence" value="ECO:0007669"/>
    <property type="project" value="InterPro"/>
</dbReference>
<dbReference type="Pfam" id="PF05502">
    <property type="entry name" value="Dynactin_p62"/>
    <property type="match status" value="2"/>
</dbReference>
<proteinExistence type="inferred from homology"/>
<evidence type="ECO:0000256" key="12">
    <source>
        <dbReference type="ARBA" id="ARBA00034864"/>
    </source>
</evidence>
<keyword evidence="6" id="KW-0597">Phosphoprotein</keyword>
<keyword evidence="10" id="KW-0206">Cytoskeleton</keyword>
<dbReference type="PANTHER" id="PTHR13034:SF2">
    <property type="entry name" value="DYNACTIN SUBUNIT 4"/>
    <property type="match status" value="1"/>
</dbReference>
<dbReference type="KEGG" id="erc:Ecym_4519"/>
<dbReference type="AlphaFoldDB" id="G8JU53"/>
<name>G8JU53_ERECY</name>
<dbReference type="HOGENOM" id="CLU_051239_0_0_1"/>
<gene>
    <name evidence="14" type="ordered locus">Ecym_4519</name>
</gene>
<evidence type="ECO:0000256" key="13">
    <source>
        <dbReference type="ARBA" id="ARBA00093507"/>
    </source>
</evidence>
<evidence type="ECO:0000256" key="7">
    <source>
        <dbReference type="ARBA" id="ARBA00022843"/>
    </source>
</evidence>
<evidence type="ECO:0000256" key="8">
    <source>
        <dbReference type="ARBA" id="ARBA00022990"/>
    </source>
</evidence>
<evidence type="ECO:0000256" key="11">
    <source>
        <dbReference type="ARBA" id="ARBA00034776"/>
    </source>
</evidence>
<evidence type="ECO:0000256" key="6">
    <source>
        <dbReference type="ARBA" id="ARBA00022553"/>
    </source>
</evidence>
<dbReference type="PANTHER" id="PTHR13034">
    <property type="entry name" value="DYNACTIN P62 SUBUNIT"/>
    <property type="match status" value="1"/>
</dbReference>
<dbReference type="OMA" id="KNCFECP"/>
<evidence type="ECO:0000256" key="4">
    <source>
        <dbReference type="ARBA" id="ARBA00022490"/>
    </source>
</evidence>
<keyword evidence="9" id="KW-0175">Coiled coil</keyword>
<comment type="similarity">
    <text evidence="11">Belongs to the dynactin subunit 4 family.</text>
</comment>
<dbReference type="EMBL" id="CP002500">
    <property type="protein sequence ID" value="AET39556.1"/>
    <property type="molecule type" value="Genomic_DNA"/>
</dbReference>
<protein>
    <recommendedName>
        <fullName evidence="12">Dynactin subunit 4</fullName>
    </recommendedName>
</protein>
<keyword evidence="15" id="KW-1185">Reference proteome</keyword>
<organism evidence="14 15">
    <name type="scientific">Eremothecium cymbalariae (strain CBS 270.75 / DBVPG 7215 / KCTC 17166 / NRRL Y-17582)</name>
    <name type="common">Yeast</name>
    <dbReference type="NCBI Taxonomy" id="931890"/>
    <lineage>
        <taxon>Eukaryota</taxon>
        <taxon>Fungi</taxon>
        <taxon>Dikarya</taxon>
        <taxon>Ascomycota</taxon>
        <taxon>Saccharomycotina</taxon>
        <taxon>Saccharomycetes</taxon>
        <taxon>Saccharomycetales</taxon>
        <taxon>Saccharomycetaceae</taxon>
        <taxon>Eremothecium</taxon>
    </lineage>
</organism>
<dbReference type="STRING" id="931890.G8JU53"/>
<keyword evidence="5" id="KW-1017">Isopeptide bond</keyword>
<dbReference type="InParanoid" id="G8JU53"/>
<dbReference type="InterPro" id="IPR008603">
    <property type="entry name" value="DCTN4"/>
</dbReference>
<evidence type="ECO:0000256" key="2">
    <source>
        <dbReference type="ARBA" id="ARBA00004529"/>
    </source>
</evidence>
<evidence type="ECO:0000256" key="1">
    <source>
        <dbReference type="ARBA" id="ARBA00004300"/>
    </source>
</evidence>
<evidence type="ECO:0000313" key="15">
    <source>
        <dbReference type="Proteomes" id="UP000006790"/>
    </source>
</evidence>
<sequence length="432" mass="49632">MKYSNKSRYFSLSIHNMDDPDMEVRYQCICKNLVKWSDLNICRECYSLSCFRCQGFEPVVKYCPKCLEEPGKMDQIFCNRNCFQCPRCDISLVISSEKMDSDKKCYLFNCTGCKWTFTTPPTGKIKSLTKYILELYSSKNARAYELITHLHNKKQLLQWEGKAFKFDEIVSALEGNAPRSIVQRLAVGEKLHQLISEQIPLPLKDDSNEVLYPKRLHLKCKYRYTCPQCNHTLSVPDDSPSSSRLHKESFAMNILPRIRIEKLAVALGMDHQDPSAFAIVVINPNPSRSIECTLTASDTLFMPIRKFNIPAVSVNDYKIIKNSGKDINLQILEQYAKFTPTYMLGNDHKINRAERTRRLGSRFPFQNSTTNSINLLDYDIDEDAKAIDKGDGWCILPLKLLNKGNHLLNLLVNIEGFEVRLNLHFIAKPSNS</sequence>
<evidence type="ECO:0000256" key="9">
    <source>
        <dbReference type="ARBA" id="ARBA00023054"/>
    </source>
</evidence>
<reference evidence="15" key="1">
    <citation type="journal article" date="2012" name="G3 (Bethesda)">
        <title>Pichia sorbitophila, an interspecies yeast hybrid reveals early steps of genome resolution following polyploidization.</title>
        <authorList>
            <person name="Leh Louis V."/>
            <person name="Despons L."/>
            <person name="Friedrich A."/>
            <person name="Martin T."/>
            <person name="Durrens P."/>
            <person name="Casaregola S."/>
            <person name="Neuveglise C."/>
            <person name="Fairhead C."/>
            <person name="Marck C."/>
            <person name="Cruz J.A."/>
            <person name="Straub M.L."/>
            <person name="Kugler V."/>
            <person name="Sacerdot C."/>
            <person name="Uzunov Z."/>
            <person name="Thierry A."/>
            <person name="Weiss S."/>
            <person name="Bleykasten C."/>
            <person name="De Montigny J."/>
            <person name="Jacques N."/>
            <person name="Jung P."/>
            <person name="Lemaire M."/>
            <person name="Mallet S."/>
            <person name="Morel G."/>
            <person name="Richard G.F."/>
            <person name="Sarkar A."/>
            <person name="Savel G."/>
            <person name="Schacherer J."/>
            <person name="Seret M.L."/>
            <person name="Talla E."/>
            <person name="Samson G."/>
            <person name="Jubin C."/>
            <person name="Poulain J."/>
            <person name="Vacherie B."/>
            <person name="Barbe V."/>
            <person name="Pelletier E."/>
            <person name="Sherman D.J."/>
            <person name="Westhof E."/>
            <person name="Weissenbach J."/>
            <person name="Baret P.V."/>
            <person name="Wincker P."/>
            <person name="Gaillardin C."/>
            <person name="Dujon B."/>
            <person name="Souciet J.L."/>
        </authorList>
    </citation>
    <scope>NUCLEOTIDE SEQUENCE [LARGE SCALE GENOMIC DNA]</scope>
    <source>
        <strain evidence="15">CBS 270.75 / DBVPG 7215 / KCTC 17166 / NRRL Y-17582</strain>
    </source>
</reference>
<dbReference type="GeneID" id="11471612"/>
<evidence type="ECO:0000313" key="14">
    <source>
        <dbReference type="EMBL" id="AET39556.1"/>
    </source>
</evidence>
<dbReference type="GO" id="GO:0001725">
    <property type="term" value="C:stress fiber"/>
    <property type="evidence" value="ECO:0007669"/>
    <property type="project" value="UniProtKB-SubCell"/>
</dbReference>
<dbReference type="eggNOG" id="KOG3896">
    <property type="taxonomic scope" value="Eukaryota"/>
</dbReference>
<keyword evidence="7" id="KW-0832">Ubl conjugation</keyword>
<evidence type="ECO:0000256" key="10">
    <source>
        <dbReference type="ARBA" id="ARBA00023212"/>
    </source>
</evidence>
<evidence type="ECO:0000256" key="3">
    <source>
        <dbReference type="ARBA" id="ARBA00004657"/>
    </source>
</evidence>